<proteinExistence type="predicted"/>
<reference evidence="4 5" key="1">
    <citation type="submission" date="2019-04" db="EMBL/GenBank/DDBJ databases">
        <title>Cohnella sp. nov. isolated from preserved vegetables.</title>
        <authorList>
            <person name="Lin S.-Y."/>
            <person name="Hung M.-H."/>
            <person name="Young C.-C."/>
        </authorList>
    </citation>
    <scope>NUCLEOTIDE SEQUENCE [LARGE SCALE GENOMIC DNA]</scope>
    <source>
        <strain evidence="4 5">CC-MHH1044</strain>
    </source>
</reference>
<feature type="region of interest" description="Disordered" evidence="1">
    <location>
        <begin position="29"/>
        <end position="102"/>
    </location>
</feature>
<dbReference type="EMBL" id="SSOB01000051">
    <property type="protein sequence ID" value="THF73675.1"/>
    <property type="molecule type" value="Genomic_DNA"/>
</dbReference>
<keyword evidence="5" id="KW-1185">Reference proteome</keyword>
<feature type="domain" description="VanZ-like" evidence="3">
    <location>
        <begin position="117"/>
        <end position="256"/>
    </location>
</feature>
<evidence type="ECO:0000313" key="5">
    <source>
        <dbReference type="Proteomes" id="UP000310636"/>
    </source>
</evidence>
<dbReference type="OrthoDB" id="291892at2"/>
<feature type="compositionally biased region" description="Basic and acidic residues" evidence="1">
    <location>
        <begin position="53"/>
        <end position="75"/>
    </location>
</feature>
<feature type="compositionally biased region" description="Basic and acidic residues" evidence="1">
    <location>
        <begin position="88"/>
        <end position="100"/>
    </location>
</feature>
<keyword evidence="2" id="KW-0472">Membrane</keyword>
<keyword evidence="2" id="KW-1133">Transmembrane helix</keyword>
<dbReference type="InterPro" id="IPR006976">
    <property type="entry name" value="VanZ-like"/>
</dbReference>
<sequence length="269" mass="29165">MPTVGRRAAAACARAGDCAQAVDSCAGRGDERARFGQRGANPGGARPAAGNDDDCRHRPPAVDDPGSRPGDRDGARGGFGLGDFDPDGGDRRGRSEKGGDSRVTSRHLWNRVAALSLLVVVVFAIFAFSNQPYRVQTIQPLLQRTLSIETVEKVLPALDIRYDGHEYRRDVNPFGLIEFLFRKGAHLFVYASLAASAALVLSMFRLRPVRVAALSLLAVLIVATLDEWNQQFSSARTPAYQDVFVDLTGGAIGLMAGYGVWRLVRRRRG</sequence>
<feature type="transmembrane region" description="Helical" evidence="2">
    <location>
        <begin position="187"/>
        <end position="204"/>
    </location>
</feature>
<dbReference type="NCBIfam" id="NF037970">
    <property type="entry name" value="vanZ_1"/>
    <property type="match status" value="1"/>
</dbReference>
<comment type="caution">
    <text evidence="4">The sequence shown here is derived from an EMBL/GenBank/DDBJ whole genome shotgun (WGS) entry which is preliminary data.</text>
</comment>
<name>A0A4S4BGS8_9BACL</name>
<dbReference type="Proteomes" id="UP000310636">
    <property type="component" value="Unassembled WGS sequence"/>
</dbReference>
<gene>
    <name evidence="4" type="ORF">E6C55_28225</name>
</gene>
<dbReference type="Pfam" id="PF04892">
    <property type="entry name" value="VanZ"/>
    <property type="match status" value="1"/>
</dbReference>
<dbReference type="AlphaFoldDB" id="A0A4S4BGS8"/>
<feature type="compositionally biased region" description="Low complexity" evidence="1">
    <location>
        <begin position="38"/>
        <end position="50"/>
    </location>
</feature>
<protein>
    <submittedName>
        <fullName evidence="4">VanZ family protein</fullName>
    </submittedName>
</protein>
<evidence type="ECO:0000259" key="3">
    <source>
        <dbReference type="Pfam" id="PF04892"/>
    </source>
</evidence>
<feature type="transmembrane region" description="Helical" evidence="2">
    <location>
        <begin position="211"/>
        <end position="228"/>
    </location>
</feature>
<evidence type="ECO:0000256" key="1">
    <source>
        <dbReference type="SAM" id="MobiDB-lite"/>
    </source>
</evidence>
<accession>A0A4S4BGS8</accession>
<feature type="transmembrane region" description="Helical" evidence="2">
    <location>
        <begin position="108"/>
        <end position="128"/>
    </location>
</feature>
<feature type="transmembrane region" description="Helical" evidence="2">
    <location>
        <begin position="243"/>
        <end position="264"/>
    </location>
</feature>
<evidence type="ECO:0000256" key="2">
    <source>
        <dbReference type="SAM" id="Phobius"/>
    </source>
</evidence>
<keyword evidence="2" id="KW-0812">Transmembrane</keyword>
<evidence type="ECO:0000313" key="4">
    <source>
        <dbReference type="EMBL" id="THF73675.1"/>
    </source>
</evidence>
<organism evidence="4 5">
    <name type="scientific">Cohnella fermenti</name>
    <dbReference type="NCBI Taxonomy" id="2565925"/>
    <lineage>
        <taxon>Bacteria</taxon>
        <taxon>Bacillati</taxon>
        <taxon>Bacillota</taxon>
        <taxon>Bacilli</taxon>
        <taxon>Bacillales</taxon>
        <taxon>Paenibacillaceae</taxon>
        <taxon>Cohnella</taxon>
    </lineage>
</organism>